<evidence type="ECO:0000256" key="4">
    <source>
        <dbReference type="ARBA" id="ARBA00022795"/>
    </source>
</evidence>
<dbReference type="OrthoDB" id="2324469at2"/>
<dbReference type="InterPro" id="IPR031316">
    <property type="entry name" value="FlgM_C"/>
</dbReference>
<keyword evidence="3" id="KW-0678">Repressor</keyword>
<dbReference type="Pfam" id="PF04316">
    <property type="entry name" value="FlgM"/>
    <property type="match status" value="1"/>
</dbReference>
<accession>A0A401ITN9</accession>
<evidence type="ECO:0000313" key="8">
    <source>
        <dbReference type="EMBL" id="GBG94902.1"/>
    </source>
</evidence>
<dbReference type="EMBL" id="BFFP01000021">
    <property type="protein sequence ID" value="GBG94902.1"/>
    <property type="molecule type" value="Genomic_DNA"/>
</dbReference>
<evidence type="ECO:0000256" key="3">
    <source>
        <dbReference type="ARBA" id="ARBA00022491"/>
    </source>
</evidence>
<proteinExistence type="inferred from homology"/>
<keyword evidence="5" id="KW-0805">Transcription regulation</keyword>
<dbReference type="GO" id="GO:0045892">
    <property type="term" value="P:negative regulation of DNA-templated transcription"/>
    <property type="evidence" value="ECO:0007669"/>
    <property type="project" value="InterPro"/>
</dbReference>
<evidence type="ECO:0000256" key="2">
    <source>
        <dbReference type="ARBA" id="ARBA00017823"/>
    </source>
</evidence>
<name>A0A401ITN9_9LACO</name>
<evidence type="ECO:0000256" key="6">
    <source>
        <dbReference type="ARBA" id="ARBA00023163"/>
    </source>
</evidence>
<evidence type="ECO:0000313" key="9">
    <source>
        <dbReference type="Proteomes" id="UP000286848"/>
    </source>
</evidence>
<dbReference type="NCBIfam" id="TIGR03824">
    <property type="entry name" value="FlgM_jcvi"/>
    <property type="match status" value="1"/>
</dbReference>
<protein>
    <recommendedName>
        <fullName evidence="2">Negative regulator of flagellin synthesis</fullName>
    </recommendedName>
</protein>
<keyword evidence="4" id="KW-1005">Bacterial flagellum biogenesis</keyword>
<reference evidence="8 9" key="1">
    <citation type="journal article" date="2019" name="Int. J. Syst. Evol. Microbiol.">
        <title>Lactobacillus salitolerans sp. nov., a novel lactic acid bacterium isolated from spent mushroom substrates.</title>
        <authorList>
            <person name="Tohno M."/>
            <person name="Tanizawa Y."/>
            <person name="Kojima Y."/>
            <person name="Sakamoto M."/>
            <person name="Nakamura Y."/>
            <person name="Ohkuma M."/>
            <person name="Kobayashi H."/>
        </authorList>
    </citation>
    <scope>NUCLEOTIDE SEQUENCE [LARGE SCALE GENOMIC DNA]</scope>
    <source>
        <strain evidence="8 9">YK43</strain>
    </source>
</reference>
<organism evidence="8 9">
    <name type="scientific">Ligilactobacillus salitolerans</name>
    <dbReference type="NCBI Taxonomy" id="1808352"/>
    <lineage>
        <taxon>Bacteria</taxon>
        <taxon>Bacillati</taxon>
        <taxon>Bacillota</taxon>
        <taxon>Bacilli</taxon>
        <taxon>Lactobacillales</taxon>
        <taxon>Lactobacillaceae</taxon>
        <taxon>Ligilactobacillus</taxon>
    </lineage>
</organism>
<keyword evidence="6" id="KW-0804">Transcription</keyword>
<gene>
    <name evidence="8" type="ORF">LFYK43_13610</name>
</gene>
<dbReference type="InterPro" id="IPR007412">
    <property type="entry name" value="FlgM"/>
</dbReference>
<dbReference type="AlphaFoldDB" id="A0A401ITN9"/>
<dbReference type="Proteomes" id="UP000286848">
    <property type="component" value="Unassembled WGS sequence"/>
</dbReference>
<comment type="similarity">
    <text evidence="1">Belongs to the FlgM family.</text>
</comment>
<dbReference type="InterPro" id="IPR035890">
    <property type="entry name" value="Anti-sigma-28_factor_FlgM_sf"/>
</dbReference>
<evidence type="ECO:0000256" key="5">
    <source>
        <dbReference type="ARBA" id="ARBA00023015"/>
    </source>
</evidence>
<keyword evidence="9" id="KW-1185">Reference proteome</keyword>
<dbReference type="SUPFAM" id="SSF101498">
    <property type="entry name" value="Anti-sigma factor FlgM"/>
    <property type="match status" value="1"/>
</dbReference>
<dbReference type="RefSeq" id="WP_124976741.1">
    <property type="nucleotide sequence ID" value="NZ_BFFP01000021.1"/>
</dbReference>
<evidence type="ECO:0000256" key="1">
    <source>
        <dbReference type="ARBA" id="ARBA00005322"/>
    </source>
</evidence>
<feature type="domain" description="Anti-sigma-28 factor FlgM C-terminal" evidence="7">
    <location>
        <begin position="37"/>
        <end position="89"/>
    </location>
</feature>
<evidence type="ECO:0000259" key="7">
    <source>
        <dbReference type="Pfam" id="PF04316"/>
    </source>
</evidence>
<dbReference type="GO" id="GO:0044781">
    <property type="term" value="P:bacterial-type flagellum organization"/>
    <property type="evidence" value="ECO:0007669"/>
    <property type="project" value="UniProtKB-KW"/>
</dbReference>
<comment type="caution">
    <text evidence="8">The sequence shown here is derived from an EMBL/GenBank/DDBJ whole genome shotgun (WGS) entry which is preliminary data.</text>
</comment>
<sequence length="92" mass="10151">MKINSDLTAINANLANRLYQQAAPKKTAAGSKQHSNVDLSETAQRIQKDAKCDNLGNDVDQDKVARIKQQIADGTYQVSPAKIAQHMIDEMR</sequence>